<evidence type="ECO:0000313" key="4">
    <source>
        <dbReference type="EMBL" id="GAA0583804.1"/>
    </source>
</evidence>
<dbReference type="SMART" id="SM00244">
    <property type="entry name" value="PHB"/>
    <property type="match status" value="1"/>
</dbReference>
<dbReference type="PANTHER" id="PTHR23222">
    <property type="entry name" value="PROHIBITIN"/>
    <property type="match status" value="1"/>
</dbReference>
<dbReference type="PANTHER" id="PTHR23222:SF0">
    <property type="entry name" value="PROHIBITIN 1"/>
    <property type="match status" value="1"/>
</dbReference>
<keyword evidence="2" id="KW-1133">Transmembrane helix</keyword>
<evidence type="ECO:0000256" key="1">
    <source>
        <dbReference type="ARBA" id="ARBA00004167"/>
    </source>
</evidence>
<dbReference type="InterPro" id="IPR001107">
    <property type="entry name" value="Band_7"/>
</dbReference>
<dbReference type="InterPro" id="IPR000163">
    <property type="entry name" value="Prohibitin"/>
</dbReference>
<dbReference type="RefSeq" id="WP_166937095.1">
    <property type="nucleotide sequence ID" value="NZ_BAAADD010000010.1"/>
</dbReference>
<organism evidence="4 5">
    <name type="scientific">Rhizomicrobium electricum</name>
    <dbReference type="NCBI Taxonomy" id="480070"/>
    <lineage>
        <taxon>Bacteria</taxon>
        <taxon>Pseudomonadati</taxon>
        <taxon>Pseudomonadota</taxon>
        <taxon>Alphaproteobacteria</taxon>
        <taxon>Micropepsales</taxon>
        <taxon>Micropepsaceae</taxon>
        <taxon>Rhizomicrobium</taxon>
    </lineage>
</organism>
<dbReference type="Pfam" id="PF01145">
    <property type="entry name" value="Band_7"/>
    <property type="match status" value="1"/>
</dbReference>
<reference evidence="5" key="1">
    <citation type="journal article" date="2019" name="Int. J. Syst. Evol. Microbiol.">
        <title>The Global Catalogue of Microorganisms (GCM) 10K type strain sequencing project: providing services to taxonomists for standard genome sequencing and annotation.</title>
        <authorList>
            <consortium name="The Broad Institute Genomics Platform"/>
            <consortium name="The Broad Institute Genome Sequencing Center for Infectious Disease"/>
            <person name="Wu L."/>
            <person name="Ma J."/>
        </authorList>
    </citation>
    <scope>NUCLEOTIDE SEQUENCE [LARGE SCALE GENOMIC DNA]</scope>
    <source>
        <strain evidence="5">JCM 15089</strain>
    </source>
</reference>
<evidence type="ECO:0000259" key="3">
    <source>
        <dbReference type="SMART" id="SM00244"/>
    </source>
</evidence>
<accession>A0ABP3QCB1</accession>
<protein>
    <recommendedName>
        <fullName evidence="3">Band 7 domain-containing protein</fullName>
    </recommendedName>
</protein>
<name>A0ABP3QCB1_9PROT</name>
<comment type="subcellular location">
    <subcellularLocation>
        <location evidence="1">Membrane</location>
        <topology evidence="1">Single-pass membrane protein</topology>
    </subcellularLocation>
</comment>
<evidence type="ECO:0000256" key="2">
    <source>
        <dbReference type="SAM" id="Phobius"/>
    </source>
</evidence>
<proteinExistence type="predicted"/>
<sequence>MKKFLEKFLQWFTDVRRHFKAHVRRQKPYWILGGFLFVFAAVFFHDTYIVSIHSGQLGILWRRLGGGTVIDTVYGEGIHLILPINKMYVYNVRTQQFRDTIDALTVDGLNVRVRYSVRYFLPAETLPLLHQRVGPDYANVVIRAEMRSVVRSVFGQYKPEEIYTTQKAIQERVSELAKIRLEARFIDLDDVPLESITLPPRISQAIESKMAYQQLEGEYVYKLSIAEKEAERRRIEANGLKVYNDTVDKSLTSSVLSWYGVQATQELAKSPNAKTVVIGAGKSGLPIILGKD</sequence>
<dbReference type="SUPFAM" id="SSF117892">
    <property type="entry name" value="Band 7/SPFH domain"/>
    <property type="match status" value="1"/>
</dbReference>
<dbReference type="InterPro" id="IPR036013">
    <property type="entry name" value="Band_7/SPFH_dom_sf"/>
</dbReference>
<keyword evidence="2" id="KW-0812">Transmembrane</keyword>
<comment type="caution">
    <text evidence="4">The sequence shown here is derived from an EMBL/GenBank/DDBJ whole genome shotgun (WGS) entry which is preliminary data.</text>
</comment>
<feature type="domain" description="Band 7" evidence="3">
    <location>
        <begin position="47"/>
        <end position="210"/>
    </location>
</feature>
<keyword evidence="2" id="KW-0472">Membrane</keyword>
<evidence type="ECO:0000313" key="5">
    <source>
        <dbReference type="Proteomes" id="UP001499951"/>
    </source>
</evidence>
<keyword evidence="5" id="KW-1185">Reference proteome</keyword>
<gene>
    <name evidence="4" type="ORF">GCM10008942_35920</name>
</gene>
<dbReference type="Gene3D" id="3.30.479.30">
    <property type="entry name" value="Band 7 domain"/>
    <property type="match status" value="1"/>
</dbReference>
<dbReference type="CDD" id="cd03401">
    <property type="entry name" value="SPFH_prohibitin"/>
    <property type="match status" value="1"/>
</dbReference>
<feature type="transmembrane region" description="Helical" evidence="2">
    <location>
        <begin position="29"/>
        <end position="50"/>
    </location>
</feature>
<dbReference type="EMBL" id="BAAADD010000010">
    <property type="protein sequence ID" value="GAA0583804.1"/>
    <property type="molecule type" value="Genomic_DNA"/>
</dbReference>
<dbReference type="Proteomes" id="UP001499951">
    <property type="component" value="Unassembled WGS sequence"/>
</dbReference>